<dbReference type="Proteomes" id="UP000199111">
    <property type="component" value="Unassembled WGS sequence"/>
</dbReference>
<evidence type="ECO:0000313" key="2">
    <source>
        <dbReference type="Proteomes" id="UP000199111"/>
    </source>
</evidence>
<keyword evidence="2" id="KW-1185">Reference proteome</keyword>
<proteinExistence type="predicted"/>
<gene>
    <name evidence="1" type="ORF">SAMN05216275_1729</name>
</gene>
<dbReference type="AlphaFoldDB" id="A0A1I4FSU7"/>
<dbReference type="RefSeq" id="WP_093892337.1">
    <property type="nucleotide sequence ID" value="NZ_FOQY01000072.1"/>
</dbReference>
<dbReference type="GeneID" id="96303866"/>
<organism evidence="1 2">
    <name type="scientific">Streptosporangium canum</name>
    <dbReference type="NCBI Taxonomy" id="324952"/>
    <lineage>
        <taxon>Bacteria</taxon>
        <taxon>Bacillati</taxon>
        <taxon>Actinomycetota</taxon>
        <taxon>Actinomycetes</taxon>
        <taxon>Streptosporangiales</taxon>
        <taxon>Streptosporangiaceae</taxon>
        <taxon>Streptosporangium</taxon>
    </lineage>
</organism>
<protein>
    <recommendedName>
        <fullName evidence="3">Transcriptional regulator</fullName>
    </recommendedName>
</protein>
<dbReference type="Gene3D" id="1.25.40.10">
    <property type="entry name" value="Tetratricopeptide repeat domain"/>
    <property type="match status" value="1"/>
</dbReference>
<sequence>MGNESYRHPLAALRAQLGLSASDYLALLDRRHRELGHGAMATRREKVARWESGLCAPELTAQLAIASLHGITEQAVHELGWPDWLLLTFPDDQTALGAAWTLEGTVASMVASRRGGSMDRRGFLIATGATLGGIATQWSEAFEQLPMTSAGRRTLTVGMVSHLEQRLDDLRHLDDVLGGGELRQIAIAEFQLISSLADKASYNSEAGRRLFTTVCEAARICGWQHFDAGQQAAAQKYFITALRASATAGDPEAGANVLAFMAIQTYSVGSPQDAVNLVQTAQSQTRQRTTPRVRSMLHARAARALSKTSHSLYACTRELSNAREALAQGPHDDDPPWVYWMTEGEIEMLAGSCALDLGHPRQALRFFDAARAAEYSADGYVRDNALYLTRAAEAHLALGEIDEACAAARQAFEQSGGVNSTRPSGAIAGLRKRLRPHRHTPIVQDFLELSA</sequence>
<evidence type="ECO:0000313" key="1">
    <source>
        <dbReference type="EMBL" id="SFL20992.1"/>
    </source>
</evidence>
<reference evidence="2" key="1">
    <citation type="submission" date="2016-10" db="EMBL/GenBank/DDBJ databases">
        <authorList>
            <person name="Varghese N."/>
            <person name="Submissions S."/>
        </authorList>
    </citation>
    <scope>NUCLEOTIDE SEQUENCE [LARGE SCALE GENOMIC DNA]</scope>
    <source>
        <strain evidence="2">CGMCC 4.2126</strain>
    </source>
</reference>
<evidence type="ECO:0008006" key="3">
    <source>
        <dbReference type="Google" id="ProtNLM"/>
    </source>
</evidence>
<dbReference type="InterPro" id="IPR011990">
    <property type="entry name" value="TPR-like_helical_dom_sf"/>
</dbReference>
<accession>A0A1I4FSU7</accession>
<dbReference type="SUPFAM" id="SSF48452">
    <property type="entry name" value="TPR-like"/>
    <property type="match status" value="1"/>
</dbReference>
<dbReference type="EMBL" id="FOQY01000072">
    <property type="protein sequence ID" value="SFL20992.1"/>
    <property type="molecule type" value="Genomic_DNA"/>
</dbReference>
<name>A0A1I4FSU7_9ACTN</name>